<dbReference type="PROSITE" id="PS51257">
    <property type="entry name" value="PROKAR_LIPOPROTEIN"/>
    <property type="match status" value="1"/>
</dbReference>
<dbReference type="GO" id="GO:0005856">
    <property type="term" value="C:cytoskeleton"/>
    <property type="evidence" value="ECO:0007669"/>
    <property type="project" value="UniProtKB-SubCell"/>
</dbReference>
<dbReference type="GO" id="GO:0016012">
    <property type="term" value="C:sarcoglycan complex"/>
    <property type="evidence" value="ECO:0007669"/>
    <property type="project" value="InterPro"/>
</dbReference>
<dbReference type="eggNOG" id="KOG4482">
    <property type="taxonomic scope" value="Eukaryota"/>
</dbReference>
<evidence type="ECO:0000256" key="6">
    <source>
        <dbReference type="ARBA" id="ARBA00022490"/>
    </source>
</evidence>
<name>A0A1I8M566_MUSDO</name>
<evidence type="ECO:0000256" key="12">
    <source>
        <dbReference type="SAM" id="MobiDB-lite"/>
    </source>
</evidence>
<dbReference type="KEGG" id="mde:101899818"/>
<evidence type="ECO:0000313" key="17">
    <source>
        <dbReference type="Proteomes" id="UP001652621"/>
    </source>
</evidence>
<evidence type="ECO:0000256" key="11">
    <source>
        <dbReference type="ARBA" id="ARBA00023212"/>
    </source>
</evidence>
<evidence type="ECO:0000256" key="9">
    <source>
        <dbReference type="ARBA" id="ARBA00023136"/>
    </source>
</evidence>
<dbReference type="InterPro" id="IPR015919">
    <property type="entry name" value="Cadherin-like_sf"/>
</dbReference>
<evidence type="ECO:0000256" key="13">
    <source>
        <dbReference type="SAM" id="Phobius"/>
    </source>
</evidence>
<keyword evidence="7 13" id="KW-0812">Transmembrane</keyword>
<evidence type="ECO:0000313" key="16">
    <source>
        <dbReference type="EnsemblMetazoa" id="MDOA001348-PA"/>
    </source>
</evidence>
<dbReference type="VEuPathDB" id="VectorBase:MDOMA2_000371"/>
<accession>A0A1I8M566</accession>
<feature type="region of interest" description="Disordered" evidence="12">
    <location>
        <begin position="366"/>
        <end position="395"/>
    </location>
</feature>
<comment type="function">
    <text evidence="1">Component of the sarcoglycan complex, a subcomplex of the dystrophin-glycoprotein complex which forms a link between the F-actin cytoskeleton and the extracellular matrix.</text>
</comment>
<keyword evidence="10" id="KW-0325">Glycoprotein</keyword>
<keyword evidence="17" id="KW-1185">Reference proteome</keyword>
<reference evidence="16" key="1">
    <citation type="submission" date="2020-05" db="UniProtKB">
        <authorList>
            <consortium name="EnsemblMetazoa"/>
        </authorList>
    </citation>
    <scope>IDENTIFICATION</scope>
    <source>
        <strain evidence="16">Aabys</strain>
    </source>
</reference>
<dbReference type="EnsemblMetazoa" id="MDOA001348-RA">
    <property type="protein sequence ID" value="MDOA001348-PA"/>
    <property type="gene ID" value="MDOA001348"/>
</dbReference>
<organism evidence="16">
    <name type="scientific">Musca domestica</name>
    <name type="common">House fly</name>
    <dbReference type="NCBI Taxonomy" id="7370"/>
    <lineage>
        <taxon>Eukaryota</taxon>
        <taxon>Metazoa</taxon>
        <taxon>Ecdysozoa</taxon>
        <taxon>Arthropoda</taxon>
        <taxon>Hexapoda</taxon>
        <taxon>Insecta</taxon>
        <taxon>Pterygota</taxon>
        <taxon>Neoptera</taxon>
        <taxon>Endopterygota</taxon>
        <taxon>Diptera</taxon>
        <taxon>Brachycera</taxon>
        <taxon>Muscomorpha</taxon>
        <taxon>Muscoidea</taxon>
        <taxon>Muscidae</taxon>
        <taxon>Musca</taxon>
    </lineage>
</organism>
<evidence type="ECO:0000256" key="7">
    <source>
        <dbReference type="ARBA" id="ARBA00022692"/>
    </source>
</evidence>
<evidence type="ECO:0000256" key="1">
    <source>
        <dbReference type="ARBA" id="ARBA00002860"/>
    </source>
</evidence>
<dbReference type="STRING" id="7370.A0A1I8M566"/>
<dbReference type="InterPro" id="IPR006644">
    <property type="entry name" value="Cadg"/>
</dbReference>
<dbReference type="GO" id="GO:0042383">
    <property type="term" value="C:sarcolemma"/>
    <property type="evidence" value="ECO:0007669"/>
    <property type="project" value="UniProtKB-SubCell"/>
</dbReference>
<feature type="compositionally biased region" description="Basic and acidic residues" evidence="12">
    <location>
        <begin position="373"/>
        <end position="383"/>
    </location>
</feature>
<sequence length="463" mass="52846">MLFKTKILFWCQTTALLLFGCLCATSNGQIVGQASVGELYTFKIEPSMFNWTHQVINEQFRYTPSLKSYPDLPSWMRYMYSHEHHAGFLYGTPPGRLAGKKITLEIVALNKQNYETRTAQLDITIASKFHAPNVVQMKIDNLNWVHLMDPGRVENLRNIFRKDLWPESESDLSLVFMESAVNMGGRLPLRPQQHEGVIVHLGSFAKFSDRLNQLQEEVRPLYKLPSCTYKRTSVQKIFENVGFKLDWCAFKMVGTDSAPEVLHHNHDTAANGNQNNNNNNRVIGQTEMLNLKRRTDRWHGMAREDVPIRNYIDEFAFAFAIPTVLFGLLCGILTATLCFRHQKLHDPKSEFFFDNIFHICEEECLESSPGSDTDSKQDHESYKETYPTTSSTVQMVQYSDTNSQPVTTLKSLKDPNCLLDNTSVRSQSPTSFYQTESPSNTYLRPKPPPYKGGTLTRSGGVDI</sequence>
<proteinExistence type="inferred from homology"/>
<dbReference type="SUPFAM" id="SSF49313">
    <property type="entry name" value="Cadherin-like"/>
    <property type="match status" value="1"/>
</dbReference>
<feature type="signal peptide" evidence="14">
    <location>
        <begin position="1"/>
        <end position="28"/>
    </location>
</feature>
<feature type="compositionally biased region" description="Polar residues" evidence="12">
    <location>
        <begin position="386"/>
        <end position="395"/>
    </location>
</feature>
<evidence type="ECO:0000256" key="4">
    <source>
        <dbReference type="ARBA" id="ARBA00007721"/>
    </source>
</evidence>
<evidence type="ECO:0000256" key="14">
    <source>
        <dbReference type="SAM" id="SignalP"/>
    </source>
</evidence>
<comment type="similarity">
    <text evidence="4">Belongs to the sarcoglycan alpha/epsilon family.</text>
</comment>
<dbReference type="Pfam" id="PF20989">
    <property type="entry name" value="Sarcoglycan_2_C"/>
    <property type="match status" value="1"/>
</dbReference>
<dbReference type="RefSeq" id="XP_005187766.1">
    <property type="nucleotide sequence ID" value="XM_005187709.3"/>
</dbReference>
<dbReference type="GO" id="GO:0005509">
    <property type="term" value="F:calcium ion binding"/>
    <property type="evidence" value="ECO:0007669"/>
    <property type="project" value="InterPro"/>
</dbReference>
<dbReference type="InterPro" id="IPR048346">
    <property type="entry name" value="Sarcoglycan_N"/>
</dbReference>
<dbReference type="PANTHER" id="PTHR10132:SF14">
    <property type="entry name" value="SARCOGLYCAN ALPHA, ISOFORM C"/>
    <property type="match status" value="1"/>
</dbReference>
<dbReference type="OrthoDB" id="10019906at2759"/>
<gene>
    <name evidence="16" type="primary">101899818</name>
    <name evidence="18" type="synonym">LOC101899818</name>
</gene>
<feature type="region of interest" description="Disordered" evidence="12">
    <location>
        <begin position="420"/>
        <end position="463"/>
    </location>
</feature>
<dbReference type="Proteomes" id="UP001652621">
    <property type="component" value="Unplaced"/>
</dbReference>
<feature type="domain" description="Dystroglycan-type cadherin-like" evidence="15">
    <location>
        <begin position="25"/>
        <end position="132"/>
    </location>
</feature>
<dbReference type="PANTHER" id="PTHR10132">
    <property type="entry name" value="ALPHA-/EPSILON-SARCOGLYCAN FAMILY MEMBER"/>
    <property type="match status" value="1"/>
</dbReference>
<protein>
    <submittedName>
        <fullName evidence="18">Alpha-sarcoglycan isoform X1</fullName>
    </submittedName>
</protein>
<evidence type="ECO:0000313" key="18">
    <source>
        <dbReference type="RefSeq" id="XP_005187766.1"/>
    </source>
</evidence>
<comment type="subcellular location">
    <subcellularLocation>
        <location evidence="3">Cell membrane</location>
        <location evidence="3">Sarcolemma</location>
        <topology evidence="3">Single-pass membrane protein</topology>
    </subcellularLocation>
    <subcellularLocation>
        <location evidence="2">Cytoplasm</location>
        <location evidence="2">Cytoskeleton</location>
    </subcellularLocation>
</comment>
<feature type="transmembrane region" description="Helical" evidence="13">
    <location>
        <begin position="315"/>
        <end position="339"/>
    </location>
</feature>
<dbReference type="SMART" id="SM00736">
    <property type="entry name" value="CADG"/>
    <property type="match status" value="1"/>
</dbReference>
<feature type="chain" id="PRO_5044559856" evidence="14">
    <location>
        <begin position="29"/>
        <end position="463"/>
    </location>
</feature>
<keyword evidence="8 13" id="KW-1133">Transmembrane helix</keyword>
<keyword evidence="11" id="KW-0206">Cytoskeleton</keyword>
<evidence type="ECO:0000256" key="8">
    <source>
        <dbReference type="ARBA" id="ARBA00022989"/>
    </source>
</evidence>
<keyword evidence="14" id="KW-0732">Signal</keyword>
<dbReference type="InterPro" id="IPR048347">
    <property type="entry name" value="Sarcoglycan_C"/>
</dbReference>
<evidence type="ECO:0000256" key="3">
    <source>
        <dbReference type="ARBA" id="ARBA00004513"/>
    </source>
</evidence>
<dbReference type="AlphaFoldDB" id="A0A1I8M566"/>
<dbReference type="InterPro" id="IPR008908">
    <property type="entry name" value="Sarcoglycan_alpha/epsilon"/>
</dbReference>
<keyword evidence="6" id="KW-0963">Cytoplasm</keyword>
<keyword evidence="9 13" id="KW-0472">Membrane</keyword>
<evidence type="ECO:0000259" key="15">
    <source>
        <dbReference type="SMART" id="SM00736"/>
    </source>
</evidence>
<reference evidence="18" key="2">
    <citation type="submission" date="2025-04" db="UniProtKB">
        <authorList>
            <consortium name="RefSeq"/>
        </authorList>
    </citation>
    <scope>IDENTIFICATION</scope>
    <source>
        <strain evidence="18">Aabys</strain>
    </source>
</reference>
<evidence type="ECO:0000256" key="10">
    <source>
        <dbReference type="ARBA" id="ARBA00023180"/>
    </source>
</evidence>
<feature type="compositionally biased region" description="Polar residues" evidence="12">
    <location>
        <begin position="420"/>
        <end position="442"/>
    </location>
</feature>
<dbReference type="VEuPathDB" id="VectorBase:MDOA001348"/>
<dbReference type="Pfam" id="PF05510">
    <property type="entry name" value="Sarcoglycan_2"/>
    <property type="match status" value="1"/>
</dbReference>
<evidence type="ECO:0000256" key="5">
    <source>
        <dbReference type="ARBA" id="ARBA00022475"/>
    </source>
</evidence>
<keyword evidence="5" id="KW-1003">Cell membrane</keyword>
<evidence type="ECO:0000256" key="2">
    <source>
        <dbReference type="ARBA" id="ARBA00004245"/>
    </source>
</evidence>